<organism evidence="1 2">
    <name type="scientific">Rhizobium leucaenae</name>
    <dbReference type="NCBI Taxonomy" id="29450"/>
    <lineage>
        <taxon>Bacteria</taxon>
        <taxon>Pseudomonadati</taxon>
        <taxon>Pseudomonadota</taxon>
        <taxon>Alphaproteobacteria</taxon>
        <taxon>Hyphomicrobiales</taxon>
        <taxon>Rhizobiaceae</taxon>
        <taxon>Rhizobium/Agrobacterium group</taxon>
        <taxon>Rhizobium</taxon>
    </lineage>
</organism>
<dbReference type="EMBL" id="JACIIG010000001">
    <property type="protein sequence ID" value="MBB4566166.1"/>
    <property type="molecule type" value="Genomic_DNA"/>
</dbReference>
<dbReference type="AlphaFoldDB" id="A0A7W6ZP46"/>
<keyword evidence="2" id="KW-1185">Reference proteome</keyword>
<protein>
    <submittedName>
        <fullName evidence="1">Uncharacterized protein</fullName>
    </submittedName>
</protein>
<name>A0A7W6ZP46_9HYPH</name>
<proteinExistence type="predicted"/>
<evidence type="ECO:0000313" key="1">
    <source>
        <dbReference type="EMBL" id="MBB4566166.1"/>
    </source>
</evidence>
<reference evidence="1 2" key="1">
    <citation type="submission" date="2020-08" db="EMBL/GenBank/DDBJ databases">
        <title>Genomic Encyclopedia of Type Strains, Phase IV (KMG-V): Genome sequencing to study the core and pangenomes of soil and plant-associated prokaryotes.</title>
        <authorList>
            <person name="Whitman W."/>
        </authorList>
    </citation>
    <scope>NUCLEOTIDE SEQUENCE [LARGE SCALE GENOMIC DNA]</scope>
    <source>
        <strain evidence="1 2">SEMIA 492</strain>
    </source>
</reference>
<accession>A0A7W6ZP46</accession>
<evidence type="ECO:0000313" key="2">
    <source>
        <dbReference type="Proteomes" id="UP000543836"/>
    </source>
</evidence>
<dbReference type="Proteomes" id="UP000543836">
    <property type="component" value="Unassembled WGS sequence"/>
</dbReference>
<comment type="caution">
    <text evidence="1">The sequence shown here is derived from an EMBL/GenBank/DDBJ whole genome shotgun (WGS) entry which is preliminary data.</text>
</comment>
<gene>
    <name evidence="1" type="ORF">GGE60_000254</name>
</gene>
<sequence length="109" mass="12484">MRAHLPAGGMGIGGREKAGEKLTNGHAARQHQGLVAIMQMQPIVFMEEFVEQRRRLMPGTGNVKMCYALLDEFSFKPVYFTRCEKYSMKLLEMIWGKSPFHFNDFPNLS</sequence>